<dbReference type="Pfam" id="PF13568">
    <property type="entry name" value="OMP_b-brl_2"/>
    <property type="match status" value="1"/>
</dbReference>
<dbReference type="SUPFAM" id="SSF56925">
    <property type="entry name" value="OMPA-like"/>
    <property type="match status" value="1"/>
</dbReference>
<dbReference type="AlphaFoldDB" id="A0A2X2R9W6"/>
<dbReference type="InterPro" id="IPR025665">
    <property type="entry name" value="Beta-barrel_OMP_2"/>
</dbReference>
<protein>
    <recommendedName>
        <fullName evidence="2">Outer membrane protein beta-barrel domain-containing protein</fullName>
    </recommendedName>
</protein>
<evidence type="ECO:0000256" key="1">
    <source>
        <dbReference type="SAM" id="SignalP"/>
    </source>
</evidence>
<reference evidence="3 4" key="1">
    <citation type="submission" date="2018-06" db="EMBL/GenBank/DDBJ databases">
        <authorList>
            <consortium name="Pathogen Informatics"/>
            <person name="Doyle S."/>
        </authorList>
    </citation>
    <scope>NUCLEOTIDE SEQUENCE [LARGE SCALE GENOMIC DNA]</scope>
    <source>
        <strain evidence="3 4">NCTC11546</strain>
    </source>
</reference>
<sequence length="263" mass="29120">MKKIIIIFTITLAVISTTYAQEVVTETTEEVTASSTQEPIVVQEKNSLSKRLFFGFRGGLNVSTLSFSEVYGAVKNDQNTFSRYNADLGMGSKAGFHIGVLAEYKVSDKLFLEGGIAYSKQGAKWKKITMTFIGTPPTINGIQLPYSISGDVKEASFILHQINIPLWLKYDISYFRPKVGLNFGYVASIASKISQNNLSMAMSEDLDNNFDFGMGFGMEYNVPSGIFFDINYIIGLSNLSDADSVTQVKFKNRVLQLGVGYKF</sequence>
<keyword evidence="1" id="KW-0732">Signal</keyword>
<dbReference type="Proteomes" id="UP000249891">
    <property type="component" value="Unassembled WGS sequence"/>
</dbReference>
<feature type="domain" description="Outer membrane protein beta-barrel" evidence="2">
    <location>
        <begin position="46"/>
        <end position="240"/>
    </location>
</feature>
<gene>
    <name evidence="3" type="ORF">NCTC11546_01103</name>
</gene>
<evidence type="ECO:0000313" key="3">
    <source>
        <dbReference type="EMBL" id="SQA77878.1"/>
    </source>
</evidence>
<evidence type="ECO:0000259" key="2">
    <source>
        <dbReference type="Pfam" id="PF13568"/>
    </source>
</evidence>
<organism evidence="3 4">
    <name type="scientific">Capnocytophaga ochracea</name>
    <dbReference type="NCBI Taxonomy" id="1018"/>
    <lineage>
        <taxon>Bacteria</taxon>
        <taxon>Pseudomonadati</taxon>
        <taxon>Bacteroidota</taxon>
        <taxon>Flavobacteriia</taxon>
        <taxon>Flavobacteriales</taxon>
        <taxon>Flavobacteriaceae</taxon>
        <taxon>Capnocytophaga</taxon>
    </lineage>
</organism>
<dbReference type="EMBL" id="UARG01000017">
    <property type="protein sequence ID" value="SQA77878.1"/>
    <property type="molecule type" value="Genomic_DNA"/>
</dbReference>
<dbReference type="Gene3D" id="2.40.160.20">
    <property type="match status" value="1"/>
</dbReference>
<dbReference type="InterPro" id="IPR011250">
    <property type="entry name" value="OMP/PagP_B-barrel"/>
</dbReference>
<dbReference type="RefSeq" id="WP_128091233.1">
    <property type="nucleotide sequence ID" value="NZ_UARG01000017.1"/>
</dbReference>
<feature type="chain" id="PRO_5016159792" description="Outer membrane protein beta-barrel domain-containing protein" evidence="1">
    <location>
        <begin position="21"/>
        <end position="263"/>
    </location>
</feature>
<name>A0A2X2R9W6_CAPOC</name>
<accession>A0A2X2R9W6</accession>
<evidence type="ECO:0000313" key="4">
    <source>
        <dbReference type="Proteomes" id="UP000249891"/>
    </source>
</evidence>
<proteinExistence type="predicted"/>
<feature type="signal peptide" evidence="1">
    <location>
        <begin position="1"/>
        <end position="20"/>
    </location>
</feature>